<evidence type="ECO:0000313" key="2">
    <source>
        <dbReference type="Proteomes" id="UP000054843"/>
    </source>
</evidence>
<sequence>MTPHRDKTTTSRKKLRLLQSASHAFPSLLFSQLKTQLPMLLNYCSIENLKGPVLNWRWPLTAHSPITS</sequence>
<organism evidence="1 2">
    <name type="scientific">Trichinella papuae</name>
    <dbReference type="NCBI Taxonomy" id="268474"/>
    <lineage>
        <taxon>Eukaryota</taxon>
        <taxon>Metazoa</taxon>
        <taxon>Ecdysozoa</taxon>
        <taxon>Nematoda</taxon>
        <taxon>Enoplea</taxon>
        <taxon>Dorylaimia</taxon>
        <taxon>Trichinellida</taxon>
        <taxon>Trichinellidae</taxon>
        <taxon>Trichinella</taxon>
    </lineage>
</organism>
<protein>
    <submittedName>
        <fullName evidence="1">Uncharacterized protein</fullName>
    </submittedName>
</protein>
<dbReference type="EMBL" id="JYDO01000004">
    <property type="protein sequence ID" value="KRZ80051.1"/>
    <property type="molecule type" value="Genomic_DNA"/>
</dbReference>
<gene>
    <name evidence="1" type="ORF">T10_5734</name>
</gene>
<dbReference type="Proteomes" id="UP000054843">
    <property type="component" value="Unassembled WGS sequence"/>
</dbReference>
<dbReference type="AlphaFoldDB" id="A0A0V1N855"/>
<proteinExistence type="predicted"/>
<name>A0A0V1N855_9BILA</name>
<keyword evidence="2" id="KW-1185">Reference proteome</keyword>
<evidence type="ECO:0000313" key="1">
    <source>
        <dbReference type="EMBL" id="KRZ80051.1"/>
    </source>
</evidence>
<reference evidence="1 2" key="1">
    <citation type="submission" date="2015-01" db="EMBL/GenBank/DDBJ databases">
        <title>Evolution of Trichinella species and genotypes.</title>
        <authorList>
            <person name="Korhonen P.K."/>
            <person name="Edoardo P."/>
            <person name="Giuseppe L.R."/>
            <person name="Gasser R.B."/>
        </authorList>
    </citation>
    <scope>NUCLEOTIDE SEQUENCE [LARGE SCALE GENOMIC DNA]</scope>
    <source>
        <strain evidence="1">ISS1980</strain>
    </source>
</reference>
<accession>A0A0V1N855</accession>
<comment type="caution">
    <text evidence="1">The sequence shown here is derived from an EMBL/GenBank/DDBJ whole genome shotgun (WGS) entry which is preliminary data.</text>
</comment>